<protein>
    <recommendedName>
        <fullName evidence="5">Integral membrane protein</fullName>
    </recommendedName>
</protein>
<gene>
    <name evidence="3" type="ORF">JGB26_21600</name>
</gene>
<keyword evidence="2" id="KW-0472">Membrane</keyword>
<dbReference type="RefSeq" id="WP_190119153.1">
    <property type="nucleotide sequence ID" value="NZ_BMVR01000014.1"/>
</dbReference>
<sequence>MPSEVEQLREEIAVLRAEAAARSRRRGFGLTVRRTIAAVLIALVGFCTVASVIGVWGARTTLNTDRWVATVGPLPQDPEVHAAVTKFLTDEVYGKLNVEARLSEALPPKASFLAVPVNGAVRDFVRDKVSELLGTDKFQSLWERTNRTAHDRIVAVLEDRAENVSVEGTTVTLNLLPLMNDVLKAVEEQLPTLFGKKLDLPEIGTGEIPPGLHDRIENALGVTLPADFGQITLYDRDKLGPLQDAVLLFKRGVVGLVIGTFVLLGAALWISPNRRRTVLQLGLWLVISVTVLTSVIRAVRDQLLSGLPEGVYHDGVQAALYTVFATLRERGTQLLWLGIVLAVLAYLVGPGRLPKVLRRYAAQGAKATGRFTSSTTQQVATSGGLRTLAHRHVDALRVGGVVVAAVLALLFSSWTALLVLAALLGGYVLLVTLLARSAEPEETEQEETVEKPGVPSGAPG</sequence>
<dbReference type="Proteomes" id="UP000634780">
    <property type="component" value="Unassembled WGS sequence"/>
</dbReference>
<feature type="transmembrane region" description="Helical" evidence="2">
    <location>
        <begin position="278"/>
        <end position="299"/>
    </location>
</feature>
<keyword evidence="2" id="KW-0812">Transmembrane</keyword>
<accession>A0ABS0X902</accession>
<evidence type="ECO:0000313" key="4">
    <source>
        <dbReference type="Proteomes" id="UP000634780"/>
    </source>
</evidence>
<organism evidence="3 4">
    <name type="scientific">Streptomyces flavofungini</name>
    <dbReference type="NCBI Taxonomy" id="68200"/>
    <lineage>
        <taxon>Bacteria</taxon>
        <taxon>Bacillati</taxon>
        <taxon>Actinomycetota</taxon>
        <taxon>Actinomycetes</taxon>
        <taxon>Kitasatosporales</taxon>
        <taxon>Streptomycetaceae</taxon>
        <taxon>Streptomyces</taxon>
    </lineage>
</organism>
<feature type="transmembrane region" description="Helical" evidence="2">
    <location>
        <begin position="333"/>
        <end position="349"/>
    </location>
</feature>
<keyword evidence="2" id="KW-1133">Transmembrane helix</keyword>
<evidence type="ECO:0008006" key="5">
    <source>
        <dbReference type="Google" id="ProtNLM"/>
    </source>
</evidence>
<proteinExistence type="predicted"/>
<evidence type="ECO:0000256" key="1">
    <source>
        <dbReference type="SAM" id="MobiDB-lite"/>
    </source>
</evidence>
<dbReference type="EMBL" id="JAEKOZ010000013">
    <property type="protein sequence ID" value="MBJ3809684.1"/>
    <property type="molecule type" value="Genomic_DNA"/>
</dbReference>
<feature type="region of interest" description="Disordered" evidence="1">
    <location>
        <begin position="439"/>
        <end position="460"/>
    </location>
</feature>
<reference evidence="3 4" key="1">
    <citation type="submission" date="2020-12" db="EMBL/GenBank/DDBJ databases">
        <title>Streptomyces typhae sp. nov., a novel endophytic actinomycete isolated from the root of cattail pollen (Typha angustifolia L.).</title>
        <authorList>
            <person name="Peng C."/>
            <person name="Liu C."/>
        </authorList>
    </citation>
    <scope>NUCLEOTIDE SEQUENCE [LARGE SCALE GENOMIC DNA]</scope>
    <source>
        <strain evidence="3 4">JCM 4753</strain>
    </source>
</reference>
<name>A0ABS0X902_9ACTN</name>
<evidence type="ECO:0000313" key="3">
    <source>
        <dbReference type="EMBL" id="MBJ3809684.1"/>
    </source>
</evidence>
<feature type="transmembrane region" description="Helical" evidence="2">
    <location>
        <begin position="252"/>
        <end position="271"/>
    </location>
</feature>
<comment type="caution">
    <text evidence="3">The sequence shown here is derived from an EMBL/GenBank/DDBJ whole genome shotgun (WGS) entry which is preliminary data.</text>
</comment>
<keyword evidence="4" id="KW-1185">Reference proteome</keyword>
<evidence type="ECO:0000256" key="2">
    <source>
        <dbReference type="SAM" id="Phobius"/>
    </source>
</evidence>
<feature type="transmembrane region" description="Helical" evidence="2">
    <location>
        <begin position="35"/>
        <end position="56"/>
    </location>
</feature>